<proteinExistence type="predicted"/>
<reference evidence="1 2" key="1">
    <citation type="journal article" date="2022" name="DNA Res.">
        <title>Chromosomal-level genome assembly of the orchid tree Bauhinia variegata (Leguminosae; Cercidoideae) supports the allotetraploid origin hypothesis of Bauhinia.</title>
        <authorList>
            <person name="Zhong Y."/>
            <person name="Chen Y."/>
            <person name="Zheng D."/>
            <person name="Pang J."/>
            <person name="Liu Y."/>
            <person name="Luo S."/>
            <person name="Meng S."/>
            <person name="Qian L."/>
            <person name="Wei D."/>
            <person name="Dai S."/>
            <person name="Zhou R."/>
        </authorList>
    </citation>
    <scope>NUCLEOTIDE SEQUENCE [LARGE SCALE GENOMIC DNA]</scope>
    <source>
        <strain evidence="1">BV-YZ2020</strain>
    </source>
</reference>
<evidence type="ECO:0000313" key="2">
    <source>
        <dbReference type="Proteomes" id="UP000828941"/>
    </source>
</evidence>
<sequence>MNFNIFQLLVSSLVLCLFLQKPVHAIKKSYIVYLGAHSHGPNPSDLELEAATNSHHELLGSHLRSLEKAKEAIFYSYNRHINGFAAMLEEEEAEEIAKNPKVVSVFSNKMNKLHTTRSWQFLGLEKDGIVPKDSIWEKASYGEDIIIGNLDSGVWPESKSFNDEGIGPIPSKWGGRGVCQLDNLDGSNKIPCNKKLIGAKILYKGYEADFGVTIEPSLQTARDKVGHGTHTLSTAGGNFVPGVSVSGNGNGTAKGGSPKARVAAYKVCWPEFGYECSSADILAGFEAAISDNVDVLSVSVSQPDPTALFEDPFAIGSFHALANGVVVVQSAGNVQTVGNDGPEDETVSSLSPWAITVAASTIDRSFTSYVVLGDKKYLKGSSLSSMSLPSENFYPLINAEDANLANTSATLARNCTAGALDPEKVKGKILVCLGEGTTSQALQASLAGAIGVVLANNEETGNILRAKPHVLPASQLNFTDGEYVYSYLRSAKKPVAYLTKAKTELGIKPSPIMAAYSSRGPNRFLPSILKPDITAPGSDIIAAYSEAISPTLQELDKRRFLYNVNSGTSMSCPHVAGIVGLLKNLHPDWSTAAIQSAIMTTATTIDDSGRPILDSYYQEATPFDYGAGHIQPDLAMDPGLVYDLNVTDHLNLLCASGYNQLALVLALSYDSLYTCPESYSLADFNYPSITVLDVEKNPVTVSRTVTNVGSPSTYKVTVKAPKGILVSVEPSSLSFEKVGEKKTFKVMLQRKSVTKHGGYVFGELLWSDGKHKVRSPLVIKPK</sequence>
<dbReference type="Proteomes" id="UP000828941">
    <property type="component" value="Chromosome 13"/>
</dbReference>
<name>A0ACB9KS31_BAUVA</name>
<keyword evidence="2" id="KW-1185">Reference proteome</keyword>
<protein>
    <submittedName>
        <fullName evidence="1">Uncharacterized protein</fullName>
    </submittedName>
</protein>
<dbReference type="EMBL" id="CM039438">
    <property type="protein sequence ID" value="KAI4299848.1"/>
    <property type="molecule type" value="Genomic_DNA"/>
</dbReference>
<gene>
    <name evidence="1" type="ORF">L6164_033270</name>
</gene>
<evidence type="ECO:0000313" key="1">
    <source>
        <dbReference type="EMBL" id="KAI4299848.1"/>
    </source>
</evidence>
<organism evidence="1 2">
    <name type="scientific">Bauhinia variegata</name>
    <name type="common">Purple orchid tree</name>
    <name type="synonym">Phanera variegata</name>
    <dbReference type="NCBI Taxonomy" id="167791"/>
    <lineage>
        <taxon>Eukaryota</taxon>
        <taxon>Viridiplantae</taxon>
        <taxon>Streptophyta</taxon>
        <taxon>Embryophyta</taxon>
        <taxon>Tracheophyta</taxon>
        <taxon>Spermatophyta</taxon>
        <taxon>Magnoliopsida</taxon>
        <taxon>eudicotyledons</taxon>
        <taxon>Gunneridae</taxon>
        <taxon>Pentapetalae</taxon>
        <taxon>rosids</taxon>
        <taxon>fabids</taxon>
        <taxon>Fabales</taxon>
        <taxon>Fabaceae</taxon>
        <taxon>Cercidoideae</taxon>
        <taxon>Cercideae</taxon>
        <taxon>Bauhiniinae</taxon>
        <taxon>Bauhinia</taxon>
    </lineage>
</organism>
<comment type="caution">
    <text evidence="1">The sequence shown here is derived from an EMBL/GenBank/DDBJ whole genome shotgun (WGS) entry which is preliminary data.</text>
</comment>
<accession>A0ACB9KS31</accession>